<reference evidence="7 8" key="1">
    <citation type="journal article" date="2017" name="Antonie Van Leeuwenhoek">
        <title>Rhizobium rhizosphaerae sp. nov., a novel species isolated from rice rhizosphere.</title>
        <authorList>
            <person name="Zhao J.J."/>
            <person name="Zhang J."/>
            <person name="Zhang R.J."/>
            <person name="Zhang C.W."/>
            <person name="Yin H.Q."/>
            <person name="Zhang X.X."/>
        </authorList>
    </citation>
    <scope>NUCLEOTIDE SEQUENCE [LARGE SCALE GENOMIC DNA]</scope>
    <source>
        <strain evidence="7 8">BSs20135</strain>
    </source>
</reference>
<accession>K6YVC0</accession>
<dbReference type="EC" id="1.6.2.4" evidence="4"/>
<dbReference type="Gene3D" id="3.40.50.80">
    <property type="entry name" value="Nucleotide-binding domain of ferredoxin-NADP reductase (FNR) module"/>
    <property type="match status" value="1"/>
</dbReference>
<keyword evidence="7" id="KW-0560">Oxidoreductase</keyword>
<keyword evidence="1" id="KW-0285">Flavoprotein</keyword>
<keyword evidence="3" id="KW-0249">Electron transport</keyword>
<evidence type="ECO:0000256" key="4">
    <source>
        <dbReference type="ARBA" id="ARBA00023797"/>
    </source>
</evidence>
<dbReference type="AlphaFoldDB" id="K6YVC0"/>
<dbReference type="GO" id="GO:0010181">
    <property type="term" value="F:FMN binding"/>
    <property type="evidence" value="ECO:0007669"/>
    <property type="project" value="InterPro"/>
</dbReference>
<dbReference type="InterPro" id="IPR029039">
    <property type="entry name" value="Flavoprotein-like_sf"/>
</dbReference>
<dbReference type="STRING" id="493475.GARC_3709"/>
<dbReference type="eggNOG" id="COG0369">
    <property type="taxonomic scope" value="Bacteria"/>
</dbReference>
<dbReference type="PRINTS" id="PR00369">
    <property type="entry name" value="FLAVODOXIN"/>
</dbReference>
<dbReference type="SUPFAM" id="SSF52218">
    <property type="entry name" value="Flavoproteins"/>
    <property type="match status" value="1"/>
</dbReference>
<evidence type="ECO:0000313" key="8">
    <source>
        <dbReference type="Proteomes" id="UP000006327"/>
    </source>
</evidence>
<dbReference type="Pfam" id="PF00258">
    <property type="entry name" value="Flavodoxin_1"/>
    <property type="match status" value="1"/>
</dbReference>
<dbReference type="SUPFAM" id="SSF63380">
    <property type="entry name" value="Riboflavin synthase domain-like"/>
    <property type="match status" value="1"/>
</dbReference>
<evidence type="ECO:0000256" key="3">
    <source>
        <dbReference type="ARBA" id="ARBA00022982"/>
    </source>
</evidence>
<keyword evidence="5" id="KW-1133">Transmembrane helix</keyword>
<dbReference type="EMBL" id="BAEO01000055">
    <property type="protein sequence ID" value="GAC20663.1"/>
    <property type="molecule type" value="Genomic_DNA"/>
</dbReference>
<proteinExistence type="predicted"/>
<dbReference type="Proteomes" id="UP000006327">
    <property type="component" value="Unassembled WGS sequence"/>
</dbReference>
<dbReference type="GO" id="GO:0005829">
    <property type="term" value="C:cytosol"/>
    <property type="evidence" value="ECO:0007669"/>
    <property type="project" value="TreeGrafter"/>
</dbReference>
<evidence type="ECO:0000256" key="5">
    <source>
        <dbReference type="SAM" id="Phobius"/>
    </source>
</evidence>
<dbReference type="InterPro" id="IPR001094">
    <property type="entry name" value="Flavdoxin-like"/>
</dbReference>
<evidence type="ECO:0000256" key="2">
    <source>
        <dbReference type="ARBA" id="ARBA00022643"/>
    </source>
</evidence>
<name>K6YVC0_9ALTE</name>
<dbReference type="OrthoDB" id="9816402at2"/>
<gene>
    <name evidence="7" type="primary">cysJ</name>
    <name evidence="7" type="ORF">GARC_3709</name>
</gene>
<evidence type="ECO:0000256" key="1">
    <source>
        <dbReference type="ARBA" id="ARBA00022630"/>
    </source>
</evidence>
<dbReference type="RefSeq" id="WP_007622793.1">
    <property type="nucleotide sequence ID" value="NZ_BAEO01000055.1"/>
</dbReference>
<dbReference type="SUPFAM" id="SSF52343">
    <property type="entry name" value="Ferredoxin reductase-like, C-terminal NADP-linked domain"/>
    <property type="match status" value="1"/>
</dbReference>
<dbReference type="PRINTS" id="PR00371">
    <property type="entry name" value="FPNCR"/>
</dbReference>
<dbReference type="InterPro" id="IPR001709">
    <property type="entry name" value="Flavoprot_Pyr_Nucl_cyt_Rdtase"/>
</dbReference>
<dbReference type="GO" id="GO:0004783">
    <property type="term" value="F:sulfite reductase (NADPH) activity"/>
    <property type="evidence" value="ECO:0007669"/>
    <property type="project" value="UniProtKB-EC"/>
</dbReference>
<keyword evidence="3" id="KW-0813">Transport</keyword>
<evidence type="ECO:0000259" key="6">
    <source>
        <dbReference type="PROSITE" id="PS50902"/>
    </source>
</evidence>
<protein>
    <recommendedName>
        <fullName evidence="4">NADPH--hemoprotein reductase</fullName>
        <ecNumber evidence="4">1.6.2.4</ecNumber>
    </recommendedName>
</protein>
<organism evidence="7 8">
    <name type="scientific">Paraglaciecola arctica BSs20135</name>
    <dbReference type="NCBI Taxonomy" id="493475"/>
    <lineage>
        <taxon>Bacteria</taxon>
        <taxon>Pseudomonadati</taxon>
        <taxon>Pseudomonadota</taxon>
        <taxon>Gammaproteobacteria</taxon>
        <taxon>Alteromonadales</taxon>
        <taxon>Alteromonadaceae</taxon>
        <taxon>Paraglaciecola</taxon>
    </lineage>
</organism>
<keyword evidence="5" id="KW-0472">Membrane</keyword>
<keyword evidence="8" id="KW-1185">Reference proteome</keyword>
<dbReference type="PANTHER" id="PTHR19384:SF17">
    <property type="entry name" value="NADPH--CYTOCHROME P450 REDUCTASE"/>
    <property type="match status" value="1"/>
</dbReference>
<dbReference type="InterPro" id="IPR017938">
    <property type="entry name" value="Riboflavin_synthase-like_b-brl"/>
</dbReference>
<keyword evidence="2" id="KW-0288">FMN</keyword>
<dbReference type="Gene3D" id="3.40.50.360">
    <property type="match status" value="1"/>
</dbReference>
<feature type="domain" description="Flavodoxin-like" evidence="6">
    <location>
        <begin position="39"/>
        <end position="193"/>
    </location>
</feature>
<dbReference type="PANTHER" id="PTHR19384">
    <property type="entry name" value="NITRIC OXIDE SYNTHASE-RELATED"/>
    <property type="match status" value="1"/>
</dbReference>
<dbReference type="PROSITE" id="PS50902">
    <property type="entry name" value="FLAVODOXIN_LIKE"/>
    <property type="match status" value="1"/>
</dbReference>
<dbReference type="GO" id="GO:0050660">
    <property type="term" value="F:flavin adenine dinucleotide binding"/>
    <property type="evidence" value="ECO:0007669"/>
    <property type="project" value="TreeGrafter"/>
</dbReference>
<dbReference type="GO" id="GO:0019344">
    <property type="term" value="P:cysteine biosynthetic process"/>
    <property type="evidence" value="ECO:0007669"/>
    <property type="project" value="UniProtKB-KW"/>
</dbReference>
<comment type="caution">
    <text evidence="7">The sequence shown here is derived from an EMBL/GenBank/DDBJ whole genome shotgun (WGS) entry which is preliminary data.</text>
</comment>
<dbReference type="InterPro" id="IPR039261">
    <property type="entry name" value="FNR_nucleotide-bd"/>
</dbReference>
<feature type="transmembrane region" description="Helical" evidence="5">
    <location>
        <begin position="6"/>
        <end position="24"/>
    </location>
</feature>
<sequence length="510" mass="56472">MQSLYLTVVVIVAWFVLCGVMWRLHKARQSVDTKLNSSVLIVYASQTGNAQTIAHNCAQALSLSTSSVMALNNVTLEHLNQVKKVLFVVSTYGDGEAPDNGNLFAKHLNSELPTADEKQATAAGTLVLSHLQYSVIALGDSNYPEFCAFGFHVNQVMLEAKAELLEDVITVDNYDEQHTHLADITPKWLNLQQDPQQITAVSSPQYWQLIGREILNPGYDDEALLQLSFNSIGATPVWQAGDLVDIQPQHPVDRVASWLDKNNLDGELLLTYKGQQQSLRAWLAVRELSNSCPPIIDDLLEQLPYLSKRSYSVASVSENGQLQLVVRLLRKNDNSLGLASGYLGHYCQLGDIIQGQIKSITQHHNHQLNKPIILIGAGSGLAGLKAQLAARILAKRQGNSDIGDSWLIFGERNSDPQLPINQLLTSLKEKDLTKLSCAFSRDSQHPKYVQNILLNEQLLLKRWLDNGAVIYVCGCLSGMGESVQQTLLEILGQTVVEKLQQQGNYIRDVY</sequence>
<dbReference type="InterPro" id="IPR008254">
    <property type="entry name" value="Flavodoxin/NO_synth"/>
</dbReference>
<evidence type="ECO:0000313" key="7">
    <source>
        <dbReference type="EMBL" id="GAC20663.1"/>
    </source>
</evidence>
<keyword evidence="5" id="KW-0812">Transmembrane</keyword>